<dbReference type="AlphaFoldDB" id="A0A2N5U7W6"/>
<dbReference type="GO" id="GO:0005634">
    <property type="term" value="C:nucleus"/>
    <property type="evidence" value="ECO:0007669"/>
    <property type="project" value="UniProtKB-ARBA"/>
</dbReference>
<keyword evidence="6" id="KW-0540">Nuclease</keyword>
<dbReference type="SUPFAM" id="SSF53098">
    <property type="entry name" value="Ribonuclease H-like"/>
    <property type="match status" value="1"/>
</dbReference>
<dbReference type="GO" id="GO:0005524">
    <property type="term" value="F:ATP binding"/>
    <property type="evidence" value="ECO:0007669"/>
    <property type="project" value="UniProtKB-KW"/>
</dbReference>
<evidence type="ECO:0000256" key="14">
    <source>
        <dbReference type="ARBA" id="ARBA00022908"/>
    </source>
</evidence>
<evidence type="ECO:0000256" key="12">
    <source>
        <dbReference type="ARBA" id="ARBA00022842"/>
    </source>
</evidence>
<evidence type="ECO:0000256" key="7">
    <source>
        <dbReference type="ARBA" id="ARBA00022723"/>
    </source>
</evidence>
<dbReference type="GO" id="GO:0006508">
    <property type="term" value="P:proteolysis"/>
    <property type="evidence" value="ECO:0007669"/>
    <property type="project" value="UniProtKB-KW"/>
</dbReference>
<evidence type="ECO:0000256" key="16">
    <source>
        <dbReference type="ARBA" id="ARBA00022932"/>
    </source>
</evidence>
<dbReference type="Pfam" id="PF25597">
    <property type="entry name" value="SH3_retrovirus"/>
    <property type="match status" value="1"/>
</dbReference>
<evidence type="ECO:0000256" key="21">
    <source>
        <dbReference type="SAM" id="MobiDB-lite"/>
    </source>
</evidence>
<evidence type="ECO:0000256" key="8">
    <source>
        <dbReference type="ARBA" id="ARBA00022741"/>
    </source>
</evidence>
<evidence type="ECO:0000256" key="5">
    <source>
        <dbReference type="ARBA" id="ARBA00022695"/>
    </source>
</evidence>
<sequence>MSSKNAAAKNASAVAAASTTPSVTQAIKEDKDIIVIPMLKGENYSNWQNAMSAYLEYKQLWSVCVSKPVESITDEVKGPMLEAWLILSSKITPSIFNSINSNWAKLKSNYATASIYGIYRVWQGYRRVKYKDDLLTYIIRIEGALAEITTIGLDVMQQLISVDIIDQITEKRPVLMERHNQIQPIVETSAGTQTALSTTTNRTGGGVKRKIICCSGGKHNPEAPHTQDQCWTLHLELQPPRKEACANVNTIANQSLAERVDYAYHTMSDEKSKESVILDSGASQHMFNRWEYFINSKPTNVYIVTGAGKDATDMIATRQGTVRLCMSDSTTITLKNALYVQSLATNLISFVQLIKDKAEIVNHEGKMTVKLNGHHVLNIRTDNNLLQLRDVMAPSQVALVTITKPCQEDLLWHRRFGHTSAARIKVILGSKAPSENKTTPMCTVCMQGKMTKLPFSGKFSPTYQSLEVIHGNLVGPISPSRNSGFQYFLTIVNQHTGYIHVTLLKGKSNATAAIVKYKTHFEKQTGNKIKKLVTDGGGEFCNGSPHEILKSKGIQHNISPPYTPQHNGIAERANRTIIKMTRCLLLQANIAPEWWAEAIETAAATTNSLPSLSQSRAAPIKLFLKTDVNPNFLKPFGCQAWLLKPNANRDTKFDPILWEGTFLGYENDMSCYRVFRHEDKKVVSSRNVRFNKSIFPICKATHKTLSTTEDNEMPMFQAQPLMPFKEVANHHLTKLLQVGDLGKEDSCSPSHPIAPPAVEQWVYVADYQPPNVAAQQHQEMGSHNARGAHPSDERNRSPPATGANGMPRGTRSALPHRFSSPVKELSTCISHKDKKHRL</sequence>
<evidence type="ECO:0000256" key="15">
    <source>
        <dbReference type="ARBA" id="ARBA00022918"/>
    </source>
</evidence>
<keyword evidence="16" id="KW-0808">Transferase</keyword>
<dbReference type="Pfam" id="PF00665">
    <property type="entry name" value="rve"/>
    <property type="match status" value="1"/>
</dbReference>
<protein>
    <recommendedName>
        <fullName evidence="22">Integrase catalytic domain-containing protein</fullName>
    </recommendedName>
</protein>
<dbReference type="Pfam" id="PF22936">
    <property type="entry name" value="Pol_BBD"/>
    <property type="match status" value="1"/>
</dbReference>
<evidence type="ECO:0000256" key="3">
    <source>
        <dbReference type="ARBA" id="ARBA00022612"/>
    </source>
</evidence>
<gene>
    <name evidence="23" type="ORF">PCASD_15872</name>
</gene>
<evidence type="ECO:0000256" key="17">
    <source>
        <dbReference type="ARBA" id="ARBA00023113"/>
    </source>
</evidence>
<evidence type="ECO:0000256" key="2">
    <source>
        <dbReference type="ARBA" id="ARBA00022578"/>
    </source>
</evidence>
<comment type="caution">
    <text evidence="23">The sequence shown here is derived from an EMBL/GenBank/DDBJ whole genome shotgun (WGS) entry which is preliminary data.</text>
</comment>
<keyword evidence="15" id="KW-0695">RNA-directed DNA polymerase</keyword>
<dbReference type="InterPro" id="IPR001584">
    <property type="entry name" value="Integrase_cat-core"/>
</dbReference>
<evidence type="ECO:0000313" key="23">
    <source>
        <dbReference type="EMBL" id="PLW33837.1"/>
    </source>
</evidence>
<comment type="function">
    <text evidence="1">The aspartyl protease (PR) mediates the proteolytic cleavages of the Gag and Gag-Pol polyproteins after assembly of the VLP.</text>
</comment>
<dbReference type="GO" id="GO:0003887">
    <property type="term" value="F:DNA-directed DNA polymerase activity"/>
    <property type="evidence" value="ECO:0007669"/>
    <property type="project" value="UniProtKB-KW"/>
</dbReference>
<comment type="catalytic activity">
    <reaction evidence="19">
        <text>DNA(n) + a 2'-deoxyribonucleoside 5'-triphosphate = DNA(n+1) + diphosphate</text>
        <dbReference type="Rhea" id="RHEA:22508"/>
        <dbReference type="Rhea" id="RHEA-COMP:17339"/>
        <dbReference type="Rhea" id="RHEA-COMP:17340"/>
        <dbReference type="ChEBI" id="CHEBI:33019"/>
        <dbReference type="ChEBI" id="CHEBI:61560"/>
        <dbReference type="ChEBI" id="CHEBI:173112"/>
        <dbReference type="EC" id="2.7.7.49"/>
    </reaction>
</comment>
<dbReference type="GO" id="GO:0003964">
    <property type="term" value="F:RNA-directed DNA polymerase activity"/>
    <property type="evidence" value="ECO:0007669"/>
    <property type="project" value="UniProtKB-KW"/>
</dbReference>
<comment type="catalytic activity">
    <reaction evidence="20">
        <text>DNA(n) + a 2'-deoxyribonucleoside 5'-triphosphate = DNA(n+1) + diphosphate</text>
        <dbReference type="Rhea" id="RHEA:22508"/>
        <dbReference type="Rhea" id="RHEA-COMP:17339"/>
        <dbReference type="Rhea" id="RHEA-COMP:17340"/>
        <dbReference type="ChEBI" id="CHEBI:33019"/>
        <dbReference type="ChEBI" id="CHEBI:61560"/>
        <dbReference type="ChEBI" id="CHEBI:173112"/>
        <dbReference type="EC" id="2.7.7.7"/>
    </reaction>
</comment>
<keyword evidence="7" id="KW-0479">Metal-binding</keyword>
<dbReference type="GO" id="GO:0046872">
    <property type="term" value="F:metal ion binding"/>
    <property type="evidence" value="ECO:0007669"/>
    <property type="project" value="UniProtKB-KW"/>
</dbReference>
<organism evidence="23 24">
    <name type="scientific">Puccinia coronata f. sp. avenae</name>
    <dbReference type="NCBI Taxonomy" id="200324"/>
    <lineage>
        <taxon>Eukaryota</taxon>
        <taxon>Fungi</taxon>
        <taxon>Dikarya</taxon>
        <taxon>Basidiomycota</taxon>
        <taxon>Pucciniomycotina</taxon>
        <taxon>Pucciniomycetes</taxon>
        <taxon>Pucciniales</taxon>
        <taxon>Pucciniaceae</taxon>
        <taxon>Puccinia</taxon>
    </lineage>
</organism>
<keyword evidence="18" id="KW-0233">DNA recombination</keyword>
<evidence type="ECO:0000256" key="9">
    <source>
        <dbReference type="ARBA" id="ARBA00022759"/>
    </source>
</evidence>
<evidence type="ECO:0000256" key="19">
    <source>
        <dbReference type="ARBA" id="ARBA00048173"/>
    </source>
</evidence>
<dbReference type="InterPro" id="IPR012337">
    <property type="entry name" value="RNaseH-like_sf"/>
</dbReference>
<dbReference type="GO" id="GO:0015074">
    <property type="term" value="P:DNA integration"/>
    <property type="evidence" value="ECO:0007669"/>
    <property type="project" value="UniProtKB-KW"/>
</dbReference>
<keyword evidence="16" id="KW-0239">DNA-directed DNA polymerase</keyword>
<evidence type="ECO:0000259" key="22">
    <source>
        <dbReference type="PROSITE" id="PS50994"/>
    </source>
</evidence>
<keyword evidence="2" id="KW-0815">Transposition</keyword>
<keyword evidence="13" id="KW-0694">RNA-binding</keyword>
<keyword evidence="4" id="KW-0645">Protease</keyword>
<dbReference type="Proteomes" id="UP000235392">
    <property type="component" value="Unassembled WGS sequence"/>
</dbReference>
<reference evidence="23 24" key="1">
    <citation type="submission" date="2017-11" db="EMBL/GenBank/DDBJ databases">
        <title>De novo assembly and phasing of dikaryotic genomes from two isolates of Puccinia coronata f. sp. avenae, the causal agent of oat crown rust.</title>
        <authorList>
            <person name="Miller M.E."/>
            <person name="Zhang Y."/>
            <person name="Omidvar V."/>
            <person name="Sperschneider J."/>
            <person name="Schwessinger B."/>
            <person name="Raley C."/>
            <person name="Palmer J.M."/>
            <person name="Garnica D."/>
            <person name="Upadhyaya N."/>
            <person name="Rathjen J."/>
            <person name="Taylor J.M."/>
            <person name="Park R.F."/>
            <person name="Dodds P.N."/>
            <person name="Hirsch C.D."/>
            <person name="Kianian S.F."/>
            <person name="Figueroa M."/>
        </authorList>
    </citation>
    <scope>NUCLEOTIDE SEQUENCE [LARGE SCALE GENOMIC DNA]</scope>
    <source>
        <strain evidence="23">12SD80</strain>
    </source>
</reference>
<dbReference type="GO" id="GO:0006310">
    <property type="term" value="P:DNA recombination"/>
    <property type="evidence" value="ECO:0007669"/>
    <property type="project" value="UniProtKB-KW"/>
</dbReference>
<dbReference type="InterPro" id="IPR054722">
    <property type="entry name" value="PolX-like_BBD"/>
</dbReference>
<dbReference type="InterPro" id="IPR036397">
    <property type="entry name" value="RNaseH_sf"/>
</dbReference>
<name>A0A2N5U7W6_9BASI</name>
<proteinExistence type="predicted"/>
<dbReference type="EMBL" id="PGCI01000211">
    <property type="protein sequence ID" value="PLW33837.1"/>
    <property type="molecule type" value="Genomic_DNA"/>
</dbReference>
<keyword evidence="17" id="KW-0917">Virion maturation</keyword>
<dbReference type="GO" id="GO:0032196">
    <property type="term" value="P:transposition"/>
    <property type="evidence" value="ECO:0007669"/>
    <property type="project" value="UniProtKB-KW"/>
</dbReference>
<feature type="region of interest" description="Disordered" evidence="21">
    <location>
        <begin position="773"/>
        <end position="838"/>
    </location>
</feature>
<evidence type="ECO:0000256" key="4">
    <source>
        <dbReference type="ARBA" id="ARBA00022670"/>
    </source>
</evidence>
<evidence type="ECO:0000313" key="24">
    <source>
        <dbReference type="Proteomes" id="UP000235392"/>
    </source>
</evidence>
<keyword evidence="12" id="KW-0460">Magnesium</keyword>
<keyword evidence="9" id="KW-0255">Endonuclease</keyword>
<evidence type="ECO:0000256" key="18">
    <source>
        <dbReference type="ARBA" id="ARBA00023172"/>
    </source>
</evidence>
<dbReference type="InterPro" id="IPR039537">
    <property type="entry name" value="Retrotran_Ty1/copia-like"/>
</dbReference>
<dbReference type="InterPro" id="IPR057670">
    <property type="entry name" value="SH3_retrovirus"/>
</dbReference>
<dbReference type="PANTHER" id="PTHR42648:SF11">
    <property type="entry name" value="TRANSPOSON TY4-P GAG-POL POLYPROTEIN"/>
    <property type="match status" value="1"/>
</dbReference>
<dbReference type="GO" id="GO:0004519">
    <property type="term" value="F:endonuclease activity"/>
    <property type="evidence" value="ECO:0007669"/>
    <property type="project" value="UniProtKB-KW"/>
</dbReference>
<evidence type="ECO:0000256" key="20">
    <source>
        <dbReference type="ARBA" id="ARBA00049244"/>
    </source>
</evidence>
<keyword evidence="5" id="KW-0548">Nucleotidyltransferase</keyword>
<evidence type="ECO:0000256" key="13">
    <source>
        <dbReference type="ARBA" id="ARBA00022884"/>
    </source>
</evidence>
<evidence type="ECO:0000256" key="6">
    <source>
        <dbReference type="ARBA" id="ARBA00022722"/>
    </source>
</evidence>
<keyword evidence="3" id="KW-1188">Viral release from host cell</keyword>
<dbReference type="Gene3D" id="3.30.420.10">
    <property type="entry name" value="Ribonuclease H-like superfamily/Ribonuclease H"/>
    <property type="match status" value="1"/>
</dbReference>
<keyword evidence="10" id="KW-0378">Hydrolase</keyword>
<feature type="domain" description="Integrase catalytic" evidence="22">
    <location>
        <begin position="457"/>
        <end position="627"/>
    </location>
</feature>
<dbReference type="GO" id="GO:0003723">
    <property type="term" value="F:RNA binding"/>
    <property type="evidence" value="ECO:0007669"/>
    <property type="project" value="UniProtKB-KW"/>
</dbReference>
<evidence type="ECO:0000256" key="11">
    <source>
        <dbReference type="ARBA" id="ARBA00022840"/>
    </source>
</evidence>
<keyword evidence="8" id="KW-0547">Nucleotide-binding</keyword>
<keyword evidence="14" id="KW-0229">DNA integration</keyword>
<evidence type="ECO:0000256" key="10">
    <source>
        <dbReference type="ARBA" id="ARBA00022801"/>
    </source>
</evidence>
<keyword evidence="11" id="KW-0067">ATP-binding</keyword>
<evidence type="ECO:0000256" key="1">
    <source>
        <dbReference type="ARBA" id="ARBA00002180"/>
    </source>
</evidence>
<dbReference type="GO" id="GO:0008233">
    <property type="term" value="F:peptidase activity"/>
    <property type="evidence" value="ECO:0007669"/>
    <property type="project" value="UniProtKB-KW"/>
</dbReference>
<accession>A0A2N5U7W6</accession>
<dbReference type="PANTHER" id="PTHR42648">
    <property type="entry name" value="TRANSPOSASE, PUTATIVE-RELATED"/>
    <property type="match status" value="1"/>
</dbReference>
<dbReference type="PROSITE" id="PS50994">
    <property type="entry name" value="INTEGRASE"/>
    <property type="match status" value="1"/>
</dbReference>